<dbReference type="PANTHER" id="PTHR32481:SF21">
    <property type="entry name" value="AMINOPEPTIDASE YSDC-RELATED"/>
    <property type="match status" value="1"/>
</dbReference>
<dbReference type="SUPFAM" id="SSF101821">
    <property type="entry name" value="Aminopeptidase/glucanase lid domain"/>
    <property type="match status" value="1"/>
</dbReference>
<dbReference type="Pfam" id="PF05343">
    <property type="entry name" value="Peptidase_M42"/>
    <property type="match status" value="1"/>
</dbReference>
<protein>
    <submittedName>
        <fullName evidence="9">Peptidase M28</fullName>
    </submittedName>
</protein>
<dbReference type="InterPro" id="IPR023367">
    <property type="entry name" value="Peptidase_M42_dom2"/>
</dbReference>
<feature type="binding site" evidence="8">
    <location>
        <position position="234"/>
    </location>
    <ligand>
        <name>Zn(2+)</name>
        <dbReference type="ChEBI" id="CHEBI:29105"/>
        <label>1</label>
    </ligand>
</feature>
<dbReference type="OrthoDB" id="9772053at2"/>
<dbReference type="InterPro" id="IPR051464">
    <property type="entry name" value="Peptidase_M42_aminopept"/>
</dbReference>
<evidence type="ECO:0000256" key="8">
    <source>
        <dbReference type="PIRSR" id="PIRSR001123-2"/>
    </source>
</evidence>
<evidence type="ECO:0000256" key="4">
    <source>
        <dbReference type="ARBA" id="ARBA00022723"/>
    </source>
</evidence>
<dbReference type="GO" id="GO:0006508">
    <property type="term" value="P:proteolysis"/>
    <property type="evidence" value="ECO:0007669"/>
    <property type="project" value="UniProtKB-KW"/>
</dbReference>
<dbReference type="AlphaFoldDB" id="A0A1Y0INU9"/>
<feature type="binding site" evidence="8">
    <location>
        <position position="179"/>
    </location>
    <ligand>
        <name>Zn(2+)</name>
        <dbReference type="ChEBI" id="CHEBI:29105"/>
        <label>2</label>
    </ligand>
</feature>
<comment type="cofactor">
    <cofactor evidence="8">
        <name>a divalent metal cation</name>
        <dbReference type="ChEBI" id="CHEBI:60240"/>
    </cofactor>
    <text evidence="8">Binds 2 divalent metal cations per subunit.</text>
</comment>
<evidence type="ECO:0000256" key="3">
    <source>
        <dbReference type="ARBA" id="ARBA00022670"/>
    </source>
</evidence>
<dbReference type="Gene3D" id="2.40.30.40">
    <property type="entry name" value="Peptidase M42, domain 2"/>
    <property type="match status" value="1"/>
</dbReference>
<evidence type="ECO:0000256" key="2">
    <source>
        <dbReference type="ARBA" id="ARBA00022438"/>
    </source>
</evidence>
<accession>A0A1Y0INU9</accession>
<dbReference type="KEGG" id="tum:CBW65_13470"/>
<feature type="binding site" evidence="8">
    <location>
        <position position="65"/>
    </location>
    <ligand>
        <name>Zn(2+)</name>
        <dbReference type="ChEBI" id="CHEBI:29105"/>
        <label>1</label>
    </ligand>
</feature>
<keyword evidence="2" id="KW-0031">Aminopeptidase</keyword>
<dbReference type="Proteomes" id="UP000195437">
    <property type="component" value="Chromosome"/>
</dbReference>
<evidence type="ECO:0000313" key="9">
    <source>
        <dbReference type="EMBL" id="ARU61930.1"/>
    </source>
</evidence>
<keyword evidence="3" id="KW-0645">Protease</keyword>
<proteinExistence type="inferred from homology"/>
<dbReference type="EMBL" id="CP021434">
    <property type="protein sequence ID" value="ARU61930.1"/>
    <property type="molecule type" value="Genomic_DNA"/>
</dbReference>
<dbReference type="PANTHER" id="PTHR32481">
    <property type="entry name" value="AMINOPEPTIDASE"/>
    <property type="match status" value="1"/>
</dbReference>
<dbReference type="PIRSF" id="PIRSF001123">
    <property type="entry name" value="PepA_GA"/>
    <property type="match status" value="1"/>
</dbReference>
<evidence type="ECO:0000256" key="6">
    <source>
        <dbReference type="PIRNR" id="PIRNR001123"/>
    </source>
</evidence>
<feature type="binding site" evidence="8">
    <location>
        <position position="212"/>
    </location>
    <ligand>
        <name>Zn(2+)</name>
        <dbReference type="ChEBI" id="CHEBI:29105"/>
        <label>2</label>
    </ligand>
</feature>
<dbReference type="GO" id="GO:0004177">
    <property type="term" value="F:aminopeptidase activity"/>
    <property type="evidence" value="ECO:0007669"/>
    <property type="project" value="UniProtKB-UniRule"/>
</dbReference>
<keyword evidence="4 8" id="KW-0479">Metal-binding</keyword>
<gene>
    <name evidence="9" type="ORF">CBW65_13470</name>
</gene>
<dbReference type="Gene3D" id="3.40.630.10">
    <property type="entry name" value="Zn peptidases"/>
    <property type="match status" value="1"/>
</dbReference>
<dbReference type="RefSeq" id="WP_087457299.1">
    <property type="nucleotide sequence ID" value="NZ_CP021434.1"/>
</dbReference>
<dbReference type="GO" id="GO:0046872">
    <property type="term" value="F:metal ion binding"/>
    <property type="evidence" value="ECO:0007669"/>
    <property type="project" value="UniProtKB-UniRule"/>
</dbReference>
<dbReference type="InterPro" id="IPR008007">
    <property type="entry name" value="Peptidase_M42"/>
</dbReference>
<keyword evidence="5" id="KW-0378">Hydrolase</keyword>
<name>A0A1Y0INU9_9BACL</name>
<organism evidence="9 10">
    <name type="scientific">Tumebacillus avium</name>
    <dbReference type="NCBI Taxonomy" id="1903704"/>
    <lineage>
        <taxon>Bacteria</taxon>
        <taxon>Bacillati</taxon>
        <taxon>Bacillota</taxon>
        <taxon>Bacilli</taxon>
        <taxon>Bacillales</taxon>
        <taxon>Alicyclobacillaceae</taxon>
        <taxon>Tumebacillus</taxon>
    </lineage>
</organism>
<sequence>MDEQTKMIKELCDTDGIPGFEREVRNKMRELLTPVSDEIITDRMGGIVGKKTGDANGPKILFAGHLDEIGWMVTYVTSKGFLRFQPMGGWWAHVVLAQRVKIKTRTGEVLGVVGSKAPHALPAKDRERVLEFKEMFIDVGATSKEDVEEMGIRPGDMIVPISEFTTMRNGDVWVGKALDNRAGCGLAVEVMRRLQNESHPNILFGGATVQEEIQLRGAGVLANLVQPDIAFALDVGVAYDTPGFEGYQQSCNLGEGPLSFIYDTSMIPNVPLRDLVHDTAKELGINLQVDALTGGGQDGGKFHISNHGVPTIALGFATRYIHSHTALLSKKDWEQAADLLVAVIKKLDRKTVDAIHNW</sequence>
<dbReference type="CDD" id="cd05656">
    <property type="entry name" value="M42_Frv"/>
    <property type="match status" value="1"/>
</dbReference>
<reference evidence="10" key="1">
    <citation type="submission" date="2017-05" db="EMBL/GenBank/DDBJ databases">
        <authorList>
            <person name="Sung H."/>
        </authorList>
    </citation>
    <scope>NUCLEOTIDE SEQUENCE [LARGE SCALE GENOMIC DNA]</scope>
    <source>
        <strain evidence="10">AR23208</strain>
    </source>
</reference>
<evidence type="ECO:0000313" key="10">
    <source>
        <dbReference type="Proteomes" id="UP000195437"/>
    </source>
</evidence>
<keyword evidence="10" id="KW-1185">Reference proteome</keyword>
<feature type="active site" description="Proton acceptor" evidence="7">
    <location>
        <position position="211"/>
    </location>
</feature>
<dbReference type="SUPFAM" id="SSF53187">
    <property type="entry name" value="Zn-dependent exopeptidases"/>
    <property type="match status" value="1"/>
</dbReference>
<feature type="binding site" evidence="8">
    <location>
        <position position="322"/>
    </location>
    <ligand>
        <name>Zn(2+)</name>
        <dbReference type="ChEBI" id="CHEBI:29105"/>
        <label>2</label>
    </ligand>
</feature>
<feature type="binding site" evidence="8">
    <location>
        <position position="179"/>
    </location>
    <ligand>
        <name>Zn(2+)</name>
        <dbReference type="ChEBI" id="CHEBI:29105"/>
        <label>1</label>
    </ligand>
</feature>
<comment type="similarity">
    <text evidence="1 6">Belongs to the peptidase M42 family.</text>
</comment>
<evidence type="ECO:0000256" key="5">
    <source>
        <dbReference type="ARBA" id="ARBA00022801"/>
    </source>
</evidence>
<evidence type="ECO:0000256" key="1">
    <source>
        <dbReference type="ARBA" id="ARBA00006272"/>
    </source>
</evidence>
<evidence type="ECO:0000256" key="7">
    <source>
        <dbReference type="PIRSR" id="PIRSR001123-1"/>
    </source>
</evidence>